<organism evidence="2 3">
    <name type="scientific">Flexivirga oryzae</name>
    <dbReference type="NCBI Taxonomy" id="1794944"/>
    <lineage>
        <taxon>Bacteria</taxon>
        <taxon>Bacillati</taxon>
        <taxon>Actinomycetota</taxon>
        <taxon>Actinomycetes</taxon>
        <taxon>Micrococcales</taxon>
        <taxon>Dermacoccaceae</taxon>
        <taxon>Flexivirga</taxon>
    </lineage>
</organism>
<dbReference type="Pfam" id="PF14025">
    <property type="entry name" value="DUF4241"/>
    <property type="match status" value="1"/>
</dbReference>
<comment type="caution">
    <text evidence="2">The sequence shown here is derived from an EMBL/GenBank/DDBJ whole genome shotgun (WGS) entry which is preliminary data.</text>
</comment>
<dbReference type="InterPro" id="IPR025335">
    <property type="entry name" value="DUF4241"/>
</dbReference>
<accession>A0A839NBG0</accession>
<feature type="compositionally biased region" description="Basic and acidic residues" evidence="1">
    <location>
        <begin position="92"/>
        <end position="105"/>
    </location>
</feature>
<evidence type="ECO:0000313" key="3">
    <source>
        <dbReference type="Proteomes" id="UP000559182"/>
    </source>
</evidence>
<reference evidence="2 3" key="1">
    <citation type="submission" date="2020-08" db="EMBL/GenBank/DDBJ databases">
        <title>Sequencing the genomes of 1000 actinobacteria strains.</title>
        <authorList>
            <person name="Klenk H.-P."/>
        </authorList>
    </citation>
    <scope>NUCLEOTIDE SEQUENCE [LARGE SCALE GENOMIC DNA]</scope>
    <source>
        <strain evidence="2 3">DSM 105369</strain>
    </source>
</reference>
<sequence>MTTLPATQYRADPSDLWWKKRAQWIYESILSEEIVDHDDVEPTTHRVVIEQIGRLSLPGGRFVAADPYIMDVETNAVRADSADRIGGGRRGARPDRARPRPDGRADAALGTNATISSWSMATTRGQDVTTLAGEGSFGYGVDAGTGSFGGVDAMAVACRVLAEDAGMLEDPISLAVEAEETGPAHALCIAPEAGAVPIAVCGSGFGRR</sequence>
<dbReference type="AlphaFoldDB" id="A0A839NBG0"/>
<dbReference type="RefSeq" id="WP_183322618.1">
    <property type="nucleotide sequence ID" value="NZ_JACHVQ010000004.1"/>
</dbReference>
<feature type="region of interest" description="Disordered" evidence="1">
    <location>
        <begin position="81"/>
        <end position="109"/>
    </location>
</feature>
<evidence type="ECO:0000256" key="1">
    <source>
        <dbReference type="SAM" id="MobiDB-lite"/>
    </source>
</evidence>
<name>A0A839NBG0_9MICO</name>
<proteinExistence type="predicted"/>
<dbReference type="EMBL" id="JACHVQ010000004">
    <property type="protein sequence ID" value="MBB2894179.1"/>
    <property type="molecule type" value="Genomic_DNA"/>
</dbReference>
<keyword evidence="3" id="KW-1185">Reference proteome</keyword>
<protein>
    <submittedName>
        <fullName evidence="2">Uncharacterized protein</fullName>
    </submittedName>
</protein>
<dbReference type="Proteomes" id="UP000559182">
    <property type="component" value="Unassembled WGS sequence"/>
</dbReference>
<gene>
    <name evidence="2" type="ORF">FHU39_004215</name>
</gene>
<evidence type="ECO:0000313" key="2">
    <source>
        <dbReference type="EMBL" id="MBB2894179.1"/>
    </source>
</evidence>